<name>A0A3D9N5H7_9FLAO</name>
<organism evidence="1 2">
    <name type="scientific">Winogradskyella pacifica</name>
    <dbReference type="NCBI Taxonomy" id="664642"/>
    <lineage>
        <taxon>Bacteria</taxon>
        <taxon>Pseudomonadati</taxon>
        <taxon>Bacteroidota</taxon>
        <taxon>Flavobacteriia</taxon>
        <taxon>Flavobacteriales</taxon>
        <taxon>Flavobacteriaceae</taxon>
        <taxon>Winogradskyella</taxon>
    </lineage>
</organism>
<accession>A0A3D9N5H7</accession>
<dbReference type="Proteomes" id="UP000256919">
    <property type="component" value="Unassembled WGS sequence"/>
</dbReference>
<proteinExistence type="predicted"/>
<evidence type="ECO:0000313" key="1">
    <source>
        <dbReference type="EMBL" id="REE27412.1"/>
    </source>
</evidence>
<dbReference type="RefSeq" id="WP_115807765.1">
    <property type="nucleotide sequence ID" value="NZ_JABFDI010000002.1"/>
</dbReference>
<comment type="caution">
    <text evidence="1">The sequence shown here is derived from an EMBL/GenBank/DDBJ whole genome shotgun (WGS) entry which is preliminary data.</text>
</comment>
<dbReference type="OrthoDB" id="1446260at2"/>
<evidence type="ECO:0000313" key="2">
    <source>
        <dbReference type="Proteomes" id="UP000256919"/>
    </source>
</evidence>
<keyword evidence="2" id="KW-1185">Reference proteome</keyword>
<dbReference type="AlphaFoldDB" id="A0A3D9N5H7"/>
<protein>
    <submittedName>
        <fullName evidence="1">Uncharacterized protein</fullName>
    </submittedName>
</protein>
<dbReference type="EMBL" id="QREI01000001">
    <property type="protein sequence ID" value="REE27412.1"/>
    <property type="molecule type" value="Genomic_DNA"/>
</dbReference>
<gene>
    <name evidence="1" type="ORF">DFQ09_101243</name>
</gene>
<sequence>MKARMTNDMEDKTVRAKRSHFTTKGLLNSDYKRTVKSNFKRASKKSLFGIKQRVKSPRMCKTSHATSMVLKVSVFASVALVACV</sequence>
<reference evidence="1 2" key="1">
    <citation type="submission" date="2018-07" db="EMBL/GenBank/DDBJ databases">
        <title>Genomic Encyclopedia of Type Strains, Phase III (KMG-III): the genomes of soil and plant-associated and newly described type strains.</title>
        <authorList>
            <person name="Whitman W."/>
        </authorList>
    </citation>
    <scope>NUCLEOTIDE SEQUENCE [LARGE SCALE GENOMIC DNA]</scope>
    <source>
        <strain evidence="1 2">CECT 7948</strain>
    </source>
</reference>